<organism evidence="1 2">
    <name type="scientific">Aspergillus japonicus CBS 114.51</name>
    <dbReference type="NCBI Taxonomy" id="1448312"/>
    <lineage>
        <taxon>Eukaryota</taxon>
        <taxon>Fungi</taxon>
        <taxon>Dikarya</taxon>
        <taxon>Ascomycota</taxon>
        <taxon>Pezizomycotina</taxon>
        <taxon>Eurotiomycetes</taxon>
        <taxon>Eurotiomycetidae</taxon>
        <taxon>Eurotiales</taxon>
        <taxon>Aspergillaceae</taxon>
        <taxon>Aspergillus</taxon>
        <taxon>Aspergillus subgen. Circumdati</taxon>
    </lineage>
</organism>
<protein>
    <submittedName>
        <fullName evidence="1">Uncharacterized protein</fullName>
    </submittedName>
</protein>
<dbReference type="GeneID" id="37174790"/>
<keyword evidence="2" id="KW-1185">Reference proteome</keyword>
<proteinExistence type="predicted"/>
<dbReference type="EMBL" id="KZ824772">
    <property type="protein sequence ID" value="RAH86574.1"/>
    <property type="molecule type" value="Genomic_DNA"/>
</dbReference>
<reference evidence="1 2" key="1">
    <citation type="submission" date="2018-02" db="EMBL/GenBank/DDBJ databases">
        <title>The genomes of Aspergillus section Nigri reveals drivers in fungal speciation.</title>
        <authorList>
            <consortium name="DOE Joint Genome Institute"/>
            <person name="Vesth T.C."/>
            <person name="Nybo J."/>
            <person name="Theobald S."/>
            <person name="Brandl J."/>
            <person name="Frisvad J.C."/>
            <person name="Nielsen K.F."/>
            <person name="Lyhne E.K."/>
            <person name="Kogle M.E."/>
            <person name="Kuo A."/>
            <person name="Riley R."/>
            <person name="Clum A."/>
            <person name="Nolan M."/>
            <person name="Lipzen A."/>
            <person name="Salamov A."/>
            <person name="Henrissat B."/>
            <person name="Wiebenga A."/>
            <person name="De vries R.P."/>
            <person name="Grigoriev I.V."/>
            <person name="Mortensen U.H."/>
            <person name="Andersen M.R."/>
            <person name="Baker S.E."/>
        </authorList>
    </citation>
    <scope>NUCLEOTIDE SEQUENCE [LARGE SCALE GENOMIC DNA]</scope>
    <source>
        <strain evidence="1 2">CBS 114.51</strain>
    </source>
</reference>
<name>A0A8T8XFH6_ASPJA</name>
<dbReference type="RefSeq" id="XP_025532468.1">
    <property type="nucleotide sequence ID" value="XM_025671098.1"/>
</dbReference>
<evidence type="ECO:0000313" key="2">
    <source>
        <dbReference type="Proteomes" id="UP000249497"/>
    </source>
</evidence>
<sequence length="72" mass="8315">MRELKLLGNPLNAGHTPGNASFLSHIERCCYTHVQPRSIDRPQWELRLQDIDDQFTYQLRSQHGPLATDRTA</sequence>
<evidence type="ECO:0000313" key="1">
    <source>
        <dbReference type="EMBL" id="RAH86574.1"/>
    </source>
</evidence>
<gene>
    <name evidence="1" type="ORF">BO86DRAFT_385413</name>
</gene>
<dbReference type="AlphaFoldDB" id="A0A8T8XFH6"/>
<dbReference type="Proteomes" id="UP000249497">
    <property type="component" value="Unassembled WGS sequence"/>
</dbReference>
<accession>A0A8T8XFH6</accession>